<keyword evidence="4 6" id="KW-1133">Transmembrane helix</keyword>
<reference evidence="7 8" key="1">
    <citation type="submission" date="2016-08" db="EMBL/GenBank/DDBJ databases">
        <title>Genome sequence of Clavibacter michiganensis spp strain CFBP7494.</title>
        <authorList>
            <person name="Thapa S.P."/>
            <person name="Coaker G."/>
            <person name="Jacques M.-A."/>
        </authorList>
    </citation>
    <scope>NUCLEOTIDE SEQUENCE [LARGE SCALE GENOMIC DNA]</scope>
    <source>
        <strain evidence="7">CFBP7494</strain>
    </source>
</reference>
<evidence type="ECO:0000256" key="6">
    <source>
        <dbReference type="SAM" id="Phobius"/>
    </source>
</evidence>
<dbReference type="GO" id="GO:0015171">
    <property type="term" value="F:amino acid transmembrane transporter activity"/>
    <property type="evidence" value="ECO:0007669"/>
    <property type="project" value="TreeGrafter"/>
</dbReference>
<dbReference type="PIRSF" id="PIRSF006324">
    <property type="entry name" value="LeuE"/>
    <property type="match status" value="1"/>
</dbReference>
<evidence type="ECO:0000313" key="7">
    <source>
        <dbReference type="EMBL" id="OUE22642.1"/>
    </source>
</evidence>
<dbReference type="EMBL" id="MDJW01000002">
    <property type="protein sequence ID" value="OUE22642.1"/>
    <property type="molecule type" value="Genomic_DNA"/>
</dbReference>
<keyword evidence="5 6" id="KW-0472">Membrane</keyword>
<protein>
    <submittedName>
        <fullName evidence="7">Homoserine/homoserine lactone efflux protein</fullName>
    </submittedName>
</protein>
<dbReference type="PANTHER" id="PTHR30086:SF20">
    <property type="entry name" value="ARGININE EXPORTER PROTEIN ARGO-RELATED"/>
    <property type="match status" value="1"/>
</dbReference>
<evidence type="ECO:0000256" key="5">
    <source>
        <dbReference type="ARBA" id="ARBA00023136"/>
    </source>
</evidence>
<accession>A0A251YEH6</accession>
<feature type="transmembrane region" description="Helical" evidence="6">
    <location>
        <begin position="183"/>
        <end position="206"/>
    </location>
</feature>
<feature type="transmembrane region" description="Helical" evidence="6">
    <location>
        <begin position="39"/>
        <end position="59"/>
    </location>
</feature>
<dbReference type="AlphaFoldDB" id="A0A251YEH6"/>
<dbReference type="RefSeq" id="WP_086520113.1">
    <property type="nucleotide sequence ID" value="NZ_MDJW01000002.1"/>
</dbReference>
<evidence type="ECO:0000256" key="1">
    <source>
        <dbReference type="ARBA" id="ARBA00004651"/>
    </source>
</evidence>
<feature type="transmembrane region" description="Helical" evidence="6">
    <location>
        <begin position="110"/>
        <end position="132"/>
    </location>
</feature>
<sequence>MVDLTVIPGFVAMILLFLIPPGPDMAYMLGVGLQGGPRAAVKAISGIATGMSVYAAAVVSGLGQIVSSNPALLDGIKLVGAAYLIWLGYGTFRDARKHVGDAAEPGGRNWYARGLIISLTNPKIMLFFIAVLPQFLGSASNANAQLAMLGAINVLTEFLLYGSLGVFAARFSERFKSNGRAQFIINCIAGSVFVGLAVFIVVEILVTR</sequence>
<evidence type="ECO:0000313" key="8">
    <source>
        <dbReference type="Proteomes" id="UP000194837"/>
    </source>
</evidence>
<dbReference type="Pfam" id="PF01810">
    <property type="entry name" value="LysE"/>
    <property type="match status" value="1"/>
</dbReference>
<name>A0A251YEH6_9MICO</name>
<evidence type="ECO:0000256" key="3">
    <source>
        <dbReference type="ARBA" id="ARBA00022692"/>
    </source>
</evidence>
<comment type="subcellular location">
    <subcellularLocation>
        <location evidence="1">Cell membrane</location>
        <topology evidence="1">Multi-pass membrane protein</topology>
    </subcellularLocation>
</comment>
<comment type="caution">
    <text evidence="7">The sequence shown here is derived from an EMBL/GenBank/DDBJ whole genome shotgun (WGS) entry which is preliminary data.</text>
</comment>
<dbReference type="PANTHER" id="PTHR30086">
    <property type="entry name" value="ARGININE EXPORTER PROTEIN ARGO"/>
    <property type="match status" value="1"/>
</dbReference>
<dbReference type="InterPro" id="IPR001123">
    <property type="entry name" value="LeuE-type"/>
</dbReference>
<gene>
    <name evidence="7" type="primary">rhtB</name>
    <name evidence="7" type="ORF">BFL34_00167</name>
</gene>
<evidence type="ECO:0000256" key="4">
    <source>
        <dbReference type="ARBA" id="ARBA00022989"/>
    </source>
</evidence>
<organism evidence="7 8">
    <name type="scientific">Clavibacter michiganensis</name>
    <dbReference type="NCBI Taxonomy" id="28447"/>
    <lineage>
        <taxon>Bacteria</taxon>
        <taxon>Bacillati</taxon>
        <taxon>Actinomycetota</taxon>
        <taxon>Actinomycetes</taxon>
        <taxon>Micrococcales</taxon>
        <taxon>Microbacteriaceae</taxon>
        <taxon>Clavibacter</taxon>
    </lineage>
</organism>
<feature type="transmembrane region" description="Helical" evidence="6">
    <location>
        <begin position="6"/>
        <end position="27"/>
    </location>
</feature>
<evidence type="ECO:0000256" key="2">
    <source>
        <dbReference type="ARBA" id="ARBA00022475"/>
    </source>
</evidence>
<feature type="transmembrane region" description="Helical" evidence="6">
    <location>
        <begin position="144"/>
        <end position="171"/>
    </location>
</feature>
<keyword evidence="3 6" id="KW-0812">Transmembrane</keyword>
<keyword evidence="2" id="KW-1003">Cell membrane</keyword>
<feature type="transmembrane region" description="Helical" evidence="6">
    <location>
        <begin position="71"/>
        <end position="89"/>
    </location>
</feature>
<dbReference type="Proteomes" id="UP000194837">
    <property type="component" value="Unassembled WGS sequence"/>
</dbReference>
<dbReference type="GO" id="GO:0005886">
    <property type="term" value="C:plasma membrane"/>
    <property type="evidence" value="ECO:0007669"/>
    <property type="project" value="UniProtKB-SubCell"/>
</dbReference>
<proteinExistence type="predicted"/>